<feature type="domain" description="Major facilitator superfamily (MFS) profile" evidence="9">
    <location>
        <begin position="9"/>
        <end position="450"/>
    </location>
</feature>
<dbReference type="InterPro" id="IPR036259">
    <property type="entry name" value="MFS_trans_sf"/>
</dbReference>
<evidence type="ECO:0000256" key="2">
    <source>
        <dbReference type="ARBA" id="ARBA00010992"/>
    </source>
</evidence>
<dbReference type="SUPFAM" id="SSF103473">
    <property type="entry name" value="MFS general substrate transporter"/>
    <property type="match status" value="1"/>
</dbReference>
<keyword evidence="11" id="KW-1185">Reference proteome</keyword>
<dbReference type="STRING" id="1392247.A0A3N4KQ20"/>
<evidence type="ECO:0000256" key="7">
    <source>
        <dbReference type="RuleBase" id="RU003346"/>
    </source>
</evidence>
<feature type="transmembrane region" description="Helical" evidence="8">
    <location>
        <begin position="426"/>
        <end position="446"/>
    </location>
</feature>
<evidence type="ECO:0000256" key="3">
    <source>
        <dbReference type="ARBA" id="ARBA00022448"/>
    </source>
</evidence>
<accession>A0A3N4KQ20</accession>
<keyword evidence="5 8" id="KW-1133">Transmembrane helix</keyword>
<feature type="transmembrane region" description="Helical" evidence="8">
    <location>
        <begin position="78"/>
        <end position="96"/>
    </location>
</feature>
<feature type="transmembrane region" description="Helical" evidence="8">
    <location>
        <begin position="170"/>
        <end position="191"/>
    </location>
</feature>
<comment type="similarity">
    <text evidence="2 7">Belongs to the major facilitator superfamily. Sugar transporter (TC 2.A.1.1) family.</text>
</comment>
<proteinExistence type="inferred from homology"/>
<protein>
    <submittedName>
        <fullName evidence="10">General substrate transporter</fullName>
    </submittedName>
</protein>
<dbReference type="PANTHER" id="PTHR48022:SF80">
    <property type="entry name" value="SUGAR TRANSPORTER, PUTATIVE (AFU_ORTHOLOGUE AFUA_3G12170)-RELATED"/>
    <property type="match status" value="1"/>
</dbReference>
<evidence type="ECO:0000259" key="9">
    <source>
        <dbReference type="PROSITE" id="PS50850"/>
    </source>
</evidence>
<dbReference type="InterPro" id="IPR003663">
    <property type="entry name" value="Sugar/inositol_transpt"/>
</dbReference>
<dbReference type="InterPro" id="IPR020846">
    <property type="entry name" value="MFS_dom"/>
</dbReference>
<sequence>MGKLFTFNIAFFACLGSFLFGYDSGVMTDVIASKHFLGYFDTTSDSPILGAIVSTFAGGAVFGALSGGYTMDRLGRRVSIQIGAVVCVIGAILQAASTHLAMMLVGRIITGWAVGIMSSAVPVYCAELAHPKRRGFLVGLSQQMIGLGFIVSTWVGYGSAHASDHSSFQWRFPLAFQGVPAGILAIGLTWFPESPRQLIEKDNEDEALRILKKLHANGRNDEWIMSEFNEIRQTILAEKALVVRSWSVMFTVPQWRNRLMHGVMVQVFTQLTGINVINYYQTQMYEALGITGKKALLVSGLYNIVGPVTNAFFIFFLIDRVGRRKPLLFGTIGISLCLIVEAVLNSKNPDGENESLSRAGVAMIFLVSMVFSVSFGPISWTYMSEVMPMQIRGNGNAFATGIGNWLVNVLFSQVSPQALAKLKWKYYFVFVAFNFVVTLPTVFFVFKETKGVSLEEIDLLFGERALGSLPNDIEKEQNVHIEHDGKRDTTA</sequence>
<feature type="transmembrane region" description="Helical" evidence="8">
    <location>
        <begin position="356"/>
        <end position="383"/>
    </location>
</feature>
<reference evidence="10 11" key="1">
    <citation type="journal article" date="2018" name="Nat. Ecol. Evol.">
        <title>Pezizomycetes genomes reveal the molecular basis of ectomycorrhizal truffle lifestyle.</title>
        <authorList>
            <person name="Murat C."/>
            <person name="Payen T."/>
            <person name="Noel B."/>
            <person name="Kuo A."/>
            <person name="Morin E."/>
            <person name="Chen J."/>
            <person name="Kohler A."/>
            <person name="Krizsan K."/>
            <person name="Balestrini R."/>
            <person name="Da Silva C."/>
            <person name="Montanini B."/>
            <person name="Hainaut M."/>
            <person name="Levati E."/>
            <person name="Barry K.W."/>
            <person name="Belfiori B."/>
            <person name="Cichocki N."/>
            <person name="Clum A."/>
            <person name="Dockter R.B."/>
            <person name="Fauchery L."/>
            <person name="Guy J."/>
            <person name="Iotti M."/>
            <person name="Le Tacon F."/>
            <person name="Lindquist E.A."/>
            <person name="Lipzen A."/>
            <person name="Malagnac F."/>
            <person name="Mello A."/>
            <person name="Molinier V."/>
            <person name="Miyauchi S."/>
            <person name="Poulain J."/>
            <person name="Riccioni C."/>
            <person name="Rubini A."/>
            <person name="Sitrit Y."/>
            <person name="Splivallo R."/>
            <person name="Traeger S."/>
            <person name="Wang M."/>
            <person name="Zifcakova L."/>
            <person name="Wipf D."/>
            <person name="Zambonelli A."/>
            <person name="Paolocci F."/>
            <person name="Nowrousian M."/>
            <person name="Ottonello S."/>
            <person name="Baldrian P."/>
            <person name="Spatafora J.W."/>
            <person name="Henrissat B."/>
            <person name="Nagy L.G."/>
            <person name="Aury J.M."/>
            <person name="Wincker P."/>
            <person name="Grigoriev I.V."/>
            <person name="Bonfante P."/>
            <person name="Martin F.M."/>
        </authorList>
    </citation>
    <scope>NUCLEOTIDE SEQUENCE [LARGE SCALE GENOMIC DNA]</scope>
    <source>
        <strain evidence="10 11">CCBAS932</strain>
    </source>
</reference>
<name>A0A3N4KQ20_9PEZI</name>
<dbReference type="OrthoDB" id="6612291at2759"/>
<dbReference type="Pfam" id="PF00083">
    <property type="entry name" value="Sugar_tr"/>
    <property type="match status" value="1"/>
</dbReference>
<dbReference type="GO" id="GO:0016020">
    <property type="term" value="C:membrane"/>
    <property type="evidence" value="ECO:0007669"/>
    <property type="project" value="UniProtKB-SubCell"/>
</dbReference>
<evidence type="ECO:0000313" key="11">
    <source>
        <dbReference type="Proteomes" id="UP000277580"/>
    </source>
</evidence>
<feature type="transmembrane region" description="Helical" evidence="8">
    <location>
        <begin position="300"/>
        <end position="318"/>
    </location>
</feature>
<evidence type="ECO:0000256" key="5">
    <source>
        <dbReference type="ARBA" id="ARBA00022989"/>
    </source>
</evidence>
<dbReference type="AlphaFoldDB" id="A0A3N4KQ20"/>
<feature type="transmembrane region" description="Helical" evidence="8">
    <location>
        <begin position="327"/>
        <end position="344"/>
    </location>
</feature>
<dbReference type="PANTHER" id="PTHR48022">
    <property type="entry name" value="PLASTIDIC GLUCOSE TRANSPORTER 4"/>
    <property type="match status" value="1"/>
</dbReference>
<dbReference type="GO" id="GO:0005351">
    <property type="term" value="F:carbohydrate:proton symporter activity"/>
    <property type="evidence" value="ECO:0007669"/>
    <property type="project" value="TreeGrafter"/>
</dbReference>
<dbReference type="EMBL" id="ML119128">
    <property type="protein sequence ID" value="RPB12590.1"/>
    <property type="molecule type" value="Genomic_DNA"/>
</dbReference>
<feature type="transmembrane region" description="Helical" evidence="8">
    <location>
        <begin position="395"/>
        <end position="414"/>
    </location>
</feature>
<dbReference type="PRINTS" id="PR00171">
    <property type="entry name" value="SUGRTRNSPORT"/>
</dbReference>
<evidence type="ECO:0000313" key="10">
    <source>
        <dbReference type="EMBL" id="RPB12590.1"/>
    </source>
</evidence>
<feature type="transmembrane region" description="Helical" evidence="8">
    <location>
        <begin position="259"/>
        <end position="280"/>
    </location>
</feature>
<dbReference type="PROSITE" id="PS50850">
    <property type="entry name" value="MFS"/>
    <property type="match status" value="1"/>
</dbReference>
<dbReference type="Proteomes" id="UP000277580">
    <property type="component" value="Unassembled WGS sequence"/>
</dbReference>
<dbReference type="NCBIfam" id="TIGR00879">
    <property type="entry name" value="SP"/>
    <property type="match status" value="1"/>
</dbReference>
<evidence type="ECO:0000256" key="6">
    <source>
        <dbReference type="ARBA" id="ARBA00023136"/>
    </source>
</evidence>
<dbReference type="InParanoid" id="A0A3N4KQ20"/>
<organism evidence="10 11">
    <name type="scientific">Morchella conica CCBAS932</name>
    <dbReference type="NCBI Taxonomy" id="1392247"/>
    <lineage>
        <taxon>Eukaryota</taxon>
        <taxon>Fungi</taxon>
        <taxon>Dikarya</taxon>
        <taxon>Ascomycota</taxon>
        <taxon>Pezizomycotina</taxon>
        <taxon>Pezizomycetes</taxon>
        <taxon>Pezizales</taxon>
        <taxon>Morchellaceae</taxon>
        <taxon>Morchella</taxon>
    </lineage>
</organism>
<evidence type="ECO:0000256" key="8">
    <source>
        <dbReference type="SAM" id="Phobius"/>
    </source>
</evidence>
<evidence type="ECO:0000256" key="1">
    <source>
        <dbReference type="ARBA" id="ARBA00004141"/>
    </source>
</evidence>
<feature type="transmembrane region" description="Helical" evidence="8">
    <location>
        <begin position="102"/>
        <end position="124"/>
    </location>
</feature>
<feature type="transmembrane region" description="Helical" evidence="8">
    <location>
        <begin position="136"/>
        <end position="158"/>
    </location>
</feature>
<comment type="subcellular location">
    <subcellularLocation>
        <location evidence="1">Membrane</location>
        <topology evidence="1">Multi-pass membrane protein</topology>
    </subcellularLocation>
</comment>
<dbReference type="PROSITE" id="PS00216">
    <property type="entry name" value="SUGAR_TRANSPORT_1"/>
    <property type="match status" value="2"/>
</dbReference>
<dbReference type="InterPro" id="IPR005828">
    <property type="entry name" value="MFS_sugar_transport-like"/>
</dbReference>
<dbReference type="InterPro" id="IPR050360">
    <property type="entry name" value="MFS_Sugar_Transporters"/>
</dbReference>
<feature type="transmembrane region" description="Helical" evidence="8">
    <location>
        <begin position="48"/>
        <end position="66"/>
    </location>
</feature>
<keyword evidence="6 8" id="KW-0472">Membrane</keyword>
<keyword evidence="4 8" id="KW-0812">Transmembrane</keyword>
<evidence type="ECO:0000256" key="4">
    <source>
        <dbReference type="ARBA" id="ARBA00022692"/>
    </source>
</evidence>
<gene>
    <name evidence="10" type="ORF">P167DRAFT_535914</name>
</gene>
<dbReference type="InterPro" id="IPR005829">
    <property type="entry name" value="Sugar_transporter_CS"/>
</dbReference>
<dbReference type="Gene3D" id="1.20.1250.20">
    <property type="entry name" value="MFS general substrate transporter like domains"/>
    <property type="match status" value="1"/>
</dbReference>
<dbReference type="FunFam" id="1.20.1250.20:FF:000090">
    <property type="entry name" value="MFS sugar transporter, putative"/>
    <property type="match status" value="1"/>
</dbReference>
<keyword evidence="3 7" id="KW-0813">Transport</keyword>